<keyword evidence="3" id="KW-1185">Reference proteome</keyword>
<organism evidence="2 3">
    <name type="scientific">Micromonospora arborensis</name>
    <dbReference type="NCBI Taxonomy" id="2116518"/>
    <lineage>
        <taxon>Bacteria</taxon>
        <taxon>Bacillati</taxon>
        <taxon>Actinomycetota</taxon>
        <taxon>Actinomycetes</taxon>
        <taxon>Micromonosporales</taxon>
        <taxon>Micromonosporaceae</taxon>
        <taxon>Micromonospora</taxon>
    </lineage>
</organism>
<accession>A0A318NQ73</accession>
<dbReference type="Proteomes" id="UP000248333">
    <property type="component" value="Unassembled WGS sequence"/>
</dbReference>
<comment type="caution">
    <text evidence="2">The sequence shown here is derived from an EMBL/GenBank/DDBJ whole genome shotgun (WGS) entry which is preliminary data.</text>
</comment>
<reference evidence="2 3" key="1">
    <citation type="submission" date="2018-03" db="EMBL/GenBank/DDBJ databases">
        <title>Bioinformatic expansion and discovery of thiopeptide antibiotics.</title>
        <authorList>
            <person name="Schwalen C.J."/>
            <person name="Hudson G.A."/>
            <person name="Mitchell D.A."/>
        </authorList>
    </citation>
    <scope>NUCLEOTIDE SEQUENCE [LARGE SCALE GENOMIC DNA]</scope>
    <source>
        <strain evidence="2 3">NRRL 8041</strain>
    </source>
</reference>
<evidence type="ECO:0000256" key="1">
    <source>
        <dbReference type="SAM" id="MobiDB-lite"/>
    </source>
</evidence>
<proteinExistence type="predicted"/>
<protein>
    <submittedName>
        <fullName evidence="2">Uncharacterized protein</fullName>
    </submittedName>
</protein>
<evidence type="ECO:0000313" key="2">
    <source>
        <dbReference type="EMBL" id="PYC72000.1"/>
    </source>
</evidence>
<sequence length="102" mass="10568">MVVATRSPALRSTQNSFPSGSASTAQPVPSACRWSVTRVAPRASTRSTSSSLVRSTGSRQMWSRFFVAFSSGTSWKNRFGVASSDGSRAASGSPGAFSPCGA</sequence>
<dbReference type="AlphaFoldDB" id="A0A318NQ73"/>
<evidence type="ECO:0000313" key="3">
    <source>
        <dbReference type="Proteomes" id="UP000248333"/>
    </source>
</evidence>
<dbReference type="EMBL" id="PYBV01000012">
    <property type="protein sequence ID" value="PYC72000.1"/>
    <property type="molecule type" value="Genomic_DNA"/>
</dbReference>
<name>A0A318NQ73_9ACTN</name>
<gene>
    <name evidence="2" type="ORF">C7C45_10250</name>
</gene>
<feature type="compositionally biased region" description="Polar residues" evidence="1">
    <location>
        <begin position="10"/>
        <end position="27"/>
    </location>
</feature>
<feature type="region of interest" description="Disordered" evidence="1">
    <location>
        <begin position="81"/>
        <end position="102"/>
    </location>
</feature>
<feature type="region of interest" description="Disordered" evidence="1">
    <location>
        <begin position="1"/>
        <end position="30"/>
    </location>
</feature>